<protein>
    <submittedName>
        <fullName evidence="6">Molybdate ABC transporter substrate-binding protein</fullName>
    </submittedName>
</protein>
<dbReference type="InterPro" id="IPR005950">
    <property type="entry name" value="ModA"/>
</dbReference>
<dbReference type="AlphaFoldDB" id="A0A174RH07"/>
<dbReference type="eggNOG" id="COG0725">
    <property type="taxonomic scope" value="Bacteria"/>
</dbReference>
<feature type="binding site" evidence="4">
    <location>
        <position position="65"/>
    </location>
    <ligand>
        <name>molybdate</name>
        <dbReference type="ChEBI" id="CHEBI:36264"/>
    </ligand>
</feature>
<keyword evidence="3 5" id="KW-0732">Signal</keyword>
<proteinExistence type="inferred from homology"/>
<dbReference type="EMBL" id="MAPZ01000009">
    <property type="protein sequence ID" value="OBY12394.1"/>
    <property type="molecule type" value="Genomic_DNA"/>
</dbReference>
<organism evidence="6 7">
    <name type="scientific">Clostridium paraputrificum</name>
    <dbReference type="NCBI Taxonomy" id="29363"/>
    <lineage>
        <taxon>Bacteria</taxon>
        <taxon>Bacillati</taxon>
        <taxon>Bacillota</taxon>
        <taxon>Clostridia</taxon>
        <taxon>Eubacteriales</taxon>
        <taxon>Clostridiaceae</taxon>
        <taxon>Clostridium</taxon>
    </lineage>
</organism>
<dbReference type="Pfam" id="PF13531">
    <property type="entry name" value="SBP_bac_11"/>
    <property type="match status" value="1"/>
</dbReference>
<evidence type="ECO:0000313" key="6">
    <source>
        <dbReference type="EMBL" id="OBY12394.1"/>
    </source>
</evidence>
<feature type="chain" id="PRO_5009821119" evidence="5">
    <location>
        <begin position="22"/>
        <end position="250"/>
    </location>
</feature>
<keyword evidence="7" id="KW-1185">Reference proteome</keyword>
<evidence type="ECO:0000256" key="5">
    <source>
        <dbReference type="SAM" id="SignalP"/>
    </source>
</evidence>
<dbReference type="OrthoDB" id="9785015at2"/>
<dbReference type="RefSeq" id="WP_051196076.1">
    <property type="nucleotide sequence ID" value="NZ_CABHIH010000001.1"/>
</dbReference>
<comment type="similarity">
    <text evidence="1">Belongs to the bacterial solute-binding protein ModA family.</text>
</comment>
<evidence type="ECO:0000313" key="7">
    <source>
        <dbReference type="Proteomes" id="UP000092714"/>
    </source>
</evidence>
<evidence type="ECO:0000256" key="3">
    <source>
        <dbReference type="ARBA" id="ARBA00022729"/>
    </source>
</evidence>
<feature type="binding site" evidence="4">
    <location>
        <position position="37"/>
    </location>
    <ligand>
        <name>molybdate</name>
        <dbReference type="ChEBI" id="CHEBI:36264"/>
    </ligand>
</feature>
<keyword evidence="2 4" id="KW-0479">Metal-binding</keyword>
<dbReference type="Gene3D" id="3.40.190.10">
    <property type="entry name" value="Periplasmic binding protein-like II"/>
    <property type="match status" value="2"/>
</dbReference>
<dbReference type="NCBIfam" id="TIGR01256">
    <property type="entry name" value="modA"/>
    <property type="match status" value="1"/>
</dbReference>
<gene>
    <name evidence="6" type="ORF">CP373A1_02030</name>
</gene>
<comment type="caution">
    <text evidence="6">The sequence shown here is derived from an EMBL/GenBank/DDBJ whole genome shotgun (WGS) entry which is preliminary data.</text>
</comment>
<evidence type="ECO:0000256" key="1">
    <source>
        <dbReference type="ARBA" id="ARBA00009175"/>
    </source>
</evidence>
<dbReference type="GeneID" id="42777845"/>
<dbReference type="GO" id="GO:0030973">
    <property type="term" value="F:molybdate ion binding"/>
    <property type="evidence" value="ECO:0007669"/>
    <property type="project" value="TreeGrafter"/>
</dbReference>
<dbReference type="PIRSF" id="PIRSF004846">
    <property type="entry name" value="ModA"/>
    <property type="match status" value="1"/>
</dbReference>
<dbReference type="SUPFAM" id="SSF53850">
    <property type="entry name" value="Periplasmic binding protein-like II"/>
    <property type="match status" value="1"/>
</dbReference>
<reference evidence="6 7" key="1">
    <citation type="submission" date="2016-06" db="EMBL/GenBank/DDBJ databases">
        <authorList>
            <person name="Kjaerup R.B."/>
            <person name="Dalgaard T.S."/>
            <person name="Juul-Madsen H.R."/>
        </authorList>
    </citation>
    <scope>NUCLEOTIDE SEQUENCE [LARGE SCALE GENOMIC DNA]</scope>
    <source>
        <strain evidence="6 7">373-A1</strain>
    </source>
</reference>
<dbReference type="InterPro" id="IPR050682">
    <property type="entry name" value="ModA/WtpA"/>
</dbReference>
<dbReference type="PROSITE" id="PS51257">
    <property type="entry name" value="PROKAR_LIPOPROTEIN"/>
    <property type="match status" value="1"/>
</dbReference>
<dbReference type="PANTHER" id="PTHR30632:SF0">
    <property type="entry name" value="SULFATE-BINDING PROTEIN"/>
    <property type="match status" value="1"/>
</dbReference>
<feature type="binding site" evidence="4">
    <location>
        <position position="190"/>
    </location>
    <ligand>
        <name>molybdate</name>
        <dbReference type="ChEBI" id="CHEBI:36264"/>
    </ligand>
</feature>
<dbReference type="Proteomes" id="UP000092714">
    <property type="component" value="Unassembled WGS sequence"/>
</dbReference>
<accession>A0A174RH07</accession>
<evidence type="ECO:0000256" key="2">
    <source>
        <dbReference type="ARBA" id="ARBA00022723"/>
    </source>
</evidence>
<dbReference type="GO" id="GO:0046872">
    <property type="term" value="F:metal ion binding"/>
    <property type="evidence" value="ECO:0007669"/>
    <property type="project" value="UniProtKB-KW"/>
</dbReference>
<name>A0A174RH07_9CLOT</name>
<sequence>MKKVLSIFLSLGLLFTFVGCGSDNKEAKEITISAAASLEDPMNEIIKKYEAENSNIKINTNYGSSRSLRKQIQEGGKVDLFLSASKDETDELISIGSVKEDEVKEFLTNGLMLVKSGGSKEDINSIKDLPSITGKIALGAEGVPIGDYSREALKNRGVWDKIQSNIVFCKDAKLVLNYVKSGDVDYAIVYANEINNLGDAKLVEKIDGSLHDPTIYTFANINVENKDVQNFKDFINENIDIFEKYNFERK</sequence>
<dbReference type="PANTHER" id="PTHR30632">
    <property type="entry name" value="MOLYBDATE-BINDING PERIPLASMIC PROTEIN"/>
    <property type="match status" value="1"/>
</dbReference>
<dbReference type="GO" id="GO:0015689">
    <property type="term" value="P:molybdate ion transport"/>
    <property type="evidence" value="ECO:0007669"/>
    <property type="project" value="InterPro"/>
</dbReference>
<keyword evidence="4" id="KW-0500">Molybdenum</keyword>
<feature type="signal peptide" evidence="5">
    <location>
        <begin position="1"/>
        <end position="21"/>
    </location>
</feature>
<evidence type="ECO:0000256" key="4">
    <source>
        <dbReference type="PIRSR" id="PIRSR004846-1"/>
    </source>
</evidence>